<accession>A0A6A0AY99</accession>
<feature type="site" description="Cleavage; by autolysis" evidence="8">
    <location>
        <begin position="179"/>
        <end position="180"/>
    </location>
</feature>
<evidence type="ECO:0000256" key="7">
    <source>
        <dbReference type="ARBA" id="ARBA00023315"/>
    </source>
</evidence>
<keyword evidence="6 8" id="KW-0068">Autocatalytic cleavage</keyword>
<keyword evidence="5 8" id="KW-0808">Transferase</keyword>
<dbReference type="EMBL" id="BLLG01000008">
    <property type="protein sequence ID" value="GFH36954.1"/>
    <property type="molecule type" value="Genomic_DNA"/>
</dbReference>
<feature type="site" description="Involved in the stabilization of negative charge on the oxyanion by the formation of the oxyanion hole" evidence="8">
    <location>
        <position position="110"/>
    </location>
</feature>
<dbReference type="RefSeq" id="WP_173264779.1">
    <property type="nucleotide sequence ID" value="NZ_BLLG01000008.1"/>
</dbReference>
<organism evidence="9 10">
    <name type="scientific">Streptomyces pacificus</name>
    <dbReference type="NCBI Taxonomy" id="2705029"/>
    <lineage>
        <taxon>Bacteria</taxon>
        <taxon>Bacillati</taxon>
        <taxon>Actinomycetota</taxon>
        <taxon>Actinomycetes</taxon>
        <taxon>Kitasatosporales</taxon>
        <taxon>Streptomycetaceae</taxon>
        <taxon>Streptomyces</taxon>
    </lineage>
</organism>
<dbReference type="InterPro" id="IPR042195">
    <property type="entry name" value="ArgJ_beta_C"/>
</dbReference>
<keyword evidence="8" id="KW-0028">Amino-acid biosynthesis</keyword>
<comment type="subunit">
    <text evidence="3 8">Heterotetramer of two alpha and two beta chains.</text>
</comment>
<name>A0A6A0AY99_9ACTN</name>
<comment type="catalytic activity">
    <reaction evidence="8">
        <text>N(2)-acetyl-L-ornithine + L-glutamate = N-acetyl-L-glutamate + L-ornithine</text>
        <dbReference type="Rhea" id="RHEA:15349"/>
        <dbReference type="ChEBI" id="CHEBI:29985"/>
        <dbReference type="ChEBI" id="CHEBI:44337"/>
        <dbReference type="ChEBI" id="CHEBI:46911"/>
        <dbReference type="ChEBI" id="CHEBI:57805"/>
        <dbReference type="EC" id="2.3.1.35"/>
    </reaction>
</comment>
<keyword evidence="7 8" id="KW-0012">Acyltransferase</keyword>
<reference evidence="9 10" key="1">
    <citation type="submission" date="2020-02" db="EMBL/GenBank/DDBJ databases">
        <title>Whole Genome Shotgun Sequence of Streptomyces sp. strain CWH03.</title>
        <authorList>
            <person name="Dohra H."/>
            <person name="Kodani S."/>
            <person name="Yamamura H."/>
        </authorList>
    </citation>
    <scope>NUCLEOTIDE SEQUENCE [LARGE SCALE GENOMIC DNA]</scope>
    <source>
        <strain evidence="9 10">CWH03</strain>
    </source>
</reference>
<dbReference type="EC" id="2.3.1.1" evidence="8"/>
<comment type="catalytic activity">
    <reaction evidence="8">
        <text>L-glutamate + acetyl-CoA = N-acetyl-L-glutamate + CoA + H(+)</text>
        <dbReference type="Rhea" id="RHEA:24292"/>
        <dbReference type="ChEBI" id="CHEBI:15378"/>
        <dbReference type="ChEBI" id="CHEBI:29985"/>
        <dbReference type="ChEBI" id="CHEBI:44337"/>
        <dbReference type="ChEBI" id="CHEBI:57287"/>
        <dbReference type="ChEBI" id="CHEBI:57288"/>
        <dbReference type="EC" id="2.3.1.1"/>
    </reaction>
</comment>
<comment type="function">
    <text evidence="8">Catalyzes two activities which are involved in the cyclic version of arginine biosynthesis: the synthesis of N-acetylglutamate from glutamate and acetyl-CoA as the acetyl donor, and of ornithine by transacetylation between N(2)-acetylornithine and glutamate.</text>
</comment>
<dbReference type="Proteomes" id="UP000484988">
    <property type="component" value="Unassembled WGS sequence"/>
</dbReference>
<dbReference type="GO" id="GO:0006592">
    <property type="term" value="P:ornithine biosynthetic process"/>
    <property type="evidence" value="ECO:0007669"/>
    <property type="project" value="TreeGrafter"/>
</dbReference>
<dbReference type="PANTHER" id="PTHR23100:SF0">
    <property type="entry name" value="ARGININE BIOSYNTHESIS BIFUNCTIONAL PROTEIN ARGJ, MITOCHONDRIAL"/>
    <property type="match status" value="1"/>
</dbReference>
<sequence>MSVTAAQGFTAAGIAAGIKENGNPDLALVVNNGPRHAAAGVFTSNRVKAAPVLWSEQVLKGGEVSAVVLNSGGANACTGPKGFQDTHATAEKAAQVLPGHSAGEIAVASTGLIGVLLPMDRLLPGIGKAAAELSPYGGEKAAIAIKTTDTVHKTAVATGDGWTVGGMAKGAGMLAPGLATMLVVLTTDADVDGPGLDKALRDATRVTFDRVDSDGCMSTNDTVLLLASGASGVTPAHDEFADAVRTVCDDLARQLIGDAEGASKDIRIEVVNAASEDDAVEVGRSIARNNLLKCAIHGEDPNWGRVLSAIGTTRAAFEPDRLNVAINGVWVCRDGSVGEDRELVDMRYREVRITADLAAGPESAVIWANDLTADYVHENSAYSS</sequence>
<gene>
    <name evidence="8 9" type="primary">argJ</name>
    <name evidence="9" type="ORF">SCWH03_31870</name>
</gene>
<feature type="binding site" evidence="8">
    <location>
        <position position="180"/>
    </location>
    <ligand>
        <name>substrate</name>
    </ligand>
</feature>
<keyword evidence="10" id="KW-1185">Reference proteome</keyword>
<dbReference type="CDD" id="cd02152">
    <property type="entry name" value="OAT"/>
    <property type="match status" value="1"/>
</dbReference>
<dbReference type="HAMAP" id="MF_01106">
    <property type="entry name" value="ArgJ"/>
    <property type="match status" value="1"/>
</dbReference>
<feature type="chain" id="PRO_5025740745" description="Arginine biosynthesis bifunctional protein ArgJ alpha chain" evidence="8">
    <location>
        <begin position="1"/>
        <end position="179"/>
    </location>
</feature>
<evidence type="ECO:0000256" key="2">
    <source>
        <dbReference type="ARBA" id="ARBA00006774"/>
    </source>
</evidence>
<dbReference type="NCBIfam" id="TIGR00120">
    <property type="entry name" value="ArgJ"/>
    <property type="match status" value="1"/>
</dbReference>
<dbReference type="EC" id="2.3.1.35" evidence="8"/>
<protein>
    <recommendedName>
        <fullName evidence="8">Arginine biosynthesis bifunctional protein ArgJ</fullName>
    </recommendedName>
    <domain>
        <recommendedName>
            <fullName evidence="8">Glutamate N-acetyltransferase</fullName>
            <ecNumber evidence="8">2.3.1.35</ecNumber>
        </recommendedName>
        <alternativeName>
            <fullName evidence="8">Ornithine acetyltransferase</fullName>
            <shortName evidence="8">OATase</shortName>
        </alternativeName>
        <alternativeName>
            <fullName evidence="8">Ornithine transacetylase</fullName>
        </alternativeName>
    </domain>
    <domain>
        <recommendedName>
            <fullName evidence="8">Amino-acid acetyltransferase</fullName>
            <ecNumber evidence="8">2.3.1.1</ecNumber>
        </recommendedName>
        <alternativeName>
            <fullName evidence="8">N-acetylglutamate synthase</fullName>
            <shortName evidence="8">AGSase</shortName>
        </alternativeName>
    </domain>
    <component>
        <recommendedName>
            <fullName evidence="8">Arginine biosynthesis bifunctional protein ArgJ alpha chain</fullName>
        </recommendedName>
    </component>
    <component>
        <recommendedName>
            <fullName evidence="8">Arginine biosynthesis bifunctional protein ArgJ beta chain</fullName>
        </recommendedName>
    </component>
</protein>
<keyword evidence="8" id="KW-0511">Multifunctional enzyme</keyword>
<evidence type="ECO:0000313" key="9">
    <source>
        <dbReference type="EMBL" id="GFH36954.1"/>
    </source>
</evidence>
<comment type="subcellular location">
    <subcellularLocation>
        <location evidence="1 8">Cytoplasm</location>
    </subcellularLocation>
</comment>
<comment type="pathway">
    <text evidence="8">Amino-acid biosynthesis; L-arginine biosynthesis; N(2)-acetyl-L-ornithine from L-glutamate: step 1/4.</text>
</comment>
<dbReference type="InterPro" id="IPR002813">
    <property type="entry name" value="Arg_biosynth_ArgJ"/>
</dbReference>
<dbReference type="AlphaFoldDB" id="A0A6A0AY99"/>
<dbReference type="Gene3D" id="3.60.70.12">
    <property type="entry name" value="L-amino peptidase D-ALA esterase/amidase"/>
    <property type="match status" value="1"/>
</dbReference>
<dbReference type="GO" id="GO:0006526">
    <property type="term" value="P:L-arginine biosynthetic process"/>
    <property type="evidence" value="ECO:0007669"/>
    <property type="project" value="UniProtKB-UniRule"/>
</dbReference>
<feature type="active site" description="Nucleophile" evidence="8">
    <location>
        <position position="180"/>
    </location>
</feature>
<comment type="caution">
    <text evidence="9">The sequence shown here is derived from an EMBL/GenBank/DDBJ whole genome shotgun (WGS) entry which is preliminary data.</text>
</comment>
<feature type="chain" id="PRO_5025740746" description="Arginine biosynthesis bifunctional protein ArgJ beta chain" evidence="8">
    <location>
        <begin position="180"/>
        <end position="384"/>
    </location>
</feature>
<keyword evidence="8" id="KW-0055">Arginine biosynthesis</keyword>
<evidence type="ECO:0000256" key="1">
    <source>
        <dbReference type="ARBA" id="ARBA00004496"/>
    </source>
</evidence>
<comment type="pathway">
    <text evidence="8">Amino-acid biosynthesis; L-arginine biosynthesis; L-ornithine and N-acetyl-L-glutamate from L-glutamate and N(2)-acetyl-L-ornithine (cyclic): step 1/1.</text>
</comment>
<feature type="binding site" evidence="8">
    <location>
        <position position="384"/>
    </location>
    <ligand>
        <name>substrate</name>
    </ligand>
</feature>
<keyword evidence="4 8" id="KW-0963">Cytoplasm</keyword>
<comment type="similarity">
    <text evidence="2 8">Belongs to the ArgJ family.</text>
</comment>
<dbReference type="UniPathway" id="UPA00068">
    <property type="reaction ID" value="UER00106"/>
</dbReference>
<dbReference type="PANTHER" id="PTHR23100">
    <property type="entry name" value="ARGININE BIOSYNTHESIS BIFUNCTIONAL PROTEIN ARGJ"/>
    <property type="match status" value="1"/>
</dbReference>
<evidence type="ECO:0000313" key="10">
    <source>
        <dbReference type="Proteomes" id="UP000484988"/>
    </source>
</evidence>
<dbReference type="GO" id="GO:0005737">
    <property type="term" value="C:cytoplasm"/>
    <property type="evidence" value="ECO:0007669"/>
    <property type="project" value="UniProtKB-SubCell"/>
</dbReference>
<evidence type="ECO:0000256" key="3">
    <source>
        <dbReference type="ARBA" id="ARBA00011475"/>
    </source>
</evidence>
<feature type="binding site" evidence="8">
    <location>
        <position position="260"/>
    </location>
    <ligand>
        <name>substrate</name>
    </ligand>
</feature>
<dbReference type="InterPro" id="IPR016117">
    <property type="entry name" value="ArgJ-like_dom_sf"/>
</dbReference>
<feature type="site" description="Involved in the stabilization of negative charge on the oxyanion by the formation of the oxyanion hole" evidence="8">
    <location>
        <position position="111"/>
    </location>
</feature>
<evidence type="ECO:0000256" key="8">
    <source>
        <dbReference type="HAMAP-Rule" id="MF_01106"/>
    </source>
</evidence>
<dbReference type="GO" id="GO:0004042">
    <property type="term" value="F:L-glutamate N-acetyltransferase activity"/>
    <property type="evidence" value="ECO:0007669"/>
    <property type="project" value="UniProtKB-UniRule"/>
</dbReference>
<feature type="binding site" evidence="8">
    <location>
        <position position="379"/>
    </location>
    <ligand>
        <name>substrate</name>
    </ligand>
</feature>
<dbReference type="FunFam" id="3.10.20.340:FF:000003">
    <property type="entry name" value="Arginine biosynthesis bifunctional protein ArgJ"/>
    <property type="match status" value="1"/>
</dbReference>
<feature type="binding site" evidence="8">
    <location>
        <position position="147"/>
    </location>
    <ligand>
        <name>substrate</name>
    </ligand>
</feature>
<dbReference type="Gene3D" id="3.10.20.340">
    <property type="entry name" value="ArgJ beta chain, C-terminal domain"/>
    <property type="match status" value="1"/>
</dbReference>
<evidence type="ECO:0000256" key="5">
    <source>
        <dbReference type="ARBA" id="ARBA00022679"/>
    </source>
</evidence>
<evidence type="ECO:0000256" key="4">
    <source>
        <dbReference type="ARBA" id="ARBA00022490"/>
    </source>
</evidence>
<dbReference type="NCBIfam" id="NF003802">
    <property type="entry name" value="PRK05388.1"/>
    <property type="match status" value="1"/>
</dbReference>
<dbReference type="SUPFAM" id="SSF56266">
    <property type="entry name" value="DmpA/ArgJ-like"/>
    <property type="match status" value="1"/>
</dbReference>
<evidence type="ECO:0000256" key="6">
    <source>
        <dbReference type="ARBA" id="ARBA00022813"/>
    </source>
</evidence>
<dbReference type="GO" id="GO:0004358">
    <property type="term" value="F:L-glutamate N-acetyltransferase activity, acting on acetyl-L-ornithine as donor"/>
    <property type="evidence" value="ECO:0007669"/>
    <property type="project" value="UniProtKB-UniRule"/>
</dbReference>
<feature type="binding site" evidence="8">
    <location>
        <position position="169"/>
    </location>
    <ligand>
        <name>substrate</name>
    </ligand>
</feature>
<dbReference type="Pfam" id="PF01960">
    <property type="entry name" value="ArgJ"/>
    <property type="match status" value="1"/>
</dbReference>
<proteinExistence type="inferred from homology"/>